<reference evidence="1" key="2">
    <citation type="journal article" date="2021" name="PeerJ">
        <title>Extensive microbial diversity within the chicken gut microbiome revealed by metagenomics and culture.</title>
        <authorList>
            <person name="Gilroy R."/>
            <person name="Ravi A."/>
            <person name="Getino M."/>
            <person name="Pursley I."/>
            <person name="Horton D.L."/>
            <person name="Alikhan N.F."/>
            <person name="Baker D."/>
            <person name="Gharbi K."/>
            <person name="Hall N."/>
            <person name="Watson M."/>
            <person name="Adriaenssens E.M."/>
            <person name="Foster-Nyarko E."/>
            <person name="Jarju S."/>
            <person name="Secka A."/>
            <person name="Antonio M."/>
            <person name="Oren A."/>
            <person name="Chaudhuri R.R."/>
            <person name="La Ragione R."/>
            <person name="Hildebrand F."/>
            <person name="Pallen M.J."/>
        </authorList>
    </citation>
    <scope>NUCLEOTIDE SEQUENCE</scope>
    <source>
        <strain evidence="1">4509</strain>
    </source>
</reference>
<evidence type="ECO:0000313" key="2">
    <source>
        <dbReference type="Proteomes" id="UP000824082"/>
    </source>
</evidence>
<dbReference type="Proteomes" id="UP000824082">
    <property type="component" value="Unassembled WGS sequence"/>
</dbReference>
<dbReference type="EMBL" id="DVMX01000022">
    <property type="protein sequence ID" value="HIU41178.1"/>
    <property type="molecule type" value="Genomic_DNA"/>
</dbReference>
<comment type="caution">
    <text evidence="1">The sequence shown here is derived from an EMBL/GenBank/DDBJ whole genome shotgun (WGS) entry which is preliminary data.</text>
</comment>
<protein>
    <submittedName>
        <fullName evidence="1">Uncharacterized protein</fullName>
    </submittedName>
</protein>
<reference evidence="1" key="1">
    <citation type="submission" date="2020-10" db="EMBL/GenBank/DDBJ databases">
        <authorList>
            <person name="Gilroy R."/>
        </authorList>
    </citation>
    <scope>NUCLEOTIDE SEQUENCE</scope>
    <source>
        <strain evidence="1">4509</strain>
    </source>
</reference>
<gene>
    <name evidence="1" type="ORF">IAD19_01340</name>
</gene>
<evidence type="ECO:0000313" key="1">
    <source>
        <dbReference type="EMBL" id="HIU41178.1"/>
    </source>
</evidence>
<organism evidence="1 2">
    <name type="scientific">Candidatus Egerieicola faecale</name>
    <dbReference type="NCBI Taxonomy" id="2840774"/>
    <lineage>
        <taxon>Bacteria</taxon>
        <taxon>Bacillati</taxon>
        <taxon>Bacillota</taxon>
        <taxon>Clostridia</taxon>
        <taxon>Eubacteriales</taxon>
        <taxon>Oscillospiraceae</taxon>
        <taxon>Oscillospiraceae incertae sedis</taxon>
        <taxon>Candidatus Egerieicola</taxon>
    </lineage>
</organism>
<dbReference type="AlphaFoldDB" id="A0A9D1IQ06"/>
<accession>A0A9D1IQ06</accession>
<name>A0A9D1IQ06_9FIRM</name>
<proteinExistence type="predicted"/>
<sequence>MAVLLSRFHPVGVFSKNTGVTKTLAKIYLDFSPECDIMIAKGNHYSSRLAAQKARAAFRLTAKTGGNSMGILWYNDCQRQLLSFPLCHKKARAVFRPTAKTSGTPTDAYGIRIAKARFLPVFAKQSCIHAL</sequence>